<accession>A0ABY7YSN2</accession>
<evidence type="ECO:0000313" key="1">
    <source>
        <dbReference type="EMBL" id="WDR04264.1"/>
    </source>
</evidence>
<sequence>MAAVRLKITAIRAIVPFKLVVTFSDGSNGTFDAAPMIGERGEGTEALRDRRYFGQVELANGVPTWPNYFHLSPDWLREEMQKQGELVLPAPVRRPRYQRRID</sequence>
<dbReference type="Gene3D" id="3.30.2020.10">
    <property type="entry name" value="NE0471-like N-terminal domain"/>
    <property type="match status" value="1"/>
</dbReference>
<dbReference type="SUPFAM" id="SSF143880">
    <property type="entry name" value="NE0471 N-terminal domain-like"/>
    <property type="match status" value="1"/>
</dbReference>
<dbReference type="Pfam" id="PF10387">
    <property type="entry name" value="DUF2442"/>
    <property type="match status" value="1"/>
</dbReference>
<proteinExistence type="predicted"/>
<dbReference type="EMBL" id="CP118246">
    <property type="protein sequence ID" value="WDR04264.1"/>
    <property type="molecule type" value="Genomic_DNA"/>
</dbReference>
<evidence type="ECO:0000313" key="2">
    <source>
        <dbReference type="Proteomes" id="UP001220530"/>
    </source>
</evidence>
<name>A0ABY7YSN2_9HYPH</name>
<keyword evidence="2" id="KW-1185">Reference proteome</keyword>
<dbReference type="Proteomes" id="UP001220530">
    <property type="component" value="Chromosome"/>
</dbReference>
<organism evidence="1 2">
    <name type="scientific">Devosia algicola</name>
    <dbReference type="NCBI Taxonomy" id="3026418"/>
    <lineage>
        <taxon>Bacteria</taxon>
        <taxon>Pseudomonadati</taxon>
        <taxon>Pseudomonadota</taxon>
        <taxon>Alphaproteobacteria</taxon>
        <taxon>Hyphomicrobiales</taxon>
        <taxon>Devosiaceae</taxon>
        <taxon>Devosia</taxon>
    </lineage>
</organism>
<dbReference type="InterPro" id="IPR036782">
    <property type="entry name" value="NE0471-like_N"/>
</dbReference>
<gene>
    <name evidence="1" type="ORF">PSQ19_08205</name>
</gene>
<dbReference type="InterPro" id="IPR018841">
    <property type="entry name" value="DUF2442"/>
</dbReference>
<reference evidence="1 2" key="1">
    <citation type="submission" date="2023-02" db="EMBL/GenBank/DDBJ databases">
        <title>Devosia algicola sp. nov., isolated from the phycosphere of marine algae.</title>
        <authorList>
            <person name="Kim J.M."/>
            <person name="Lee J.K."/>
            <person name="Choi B.J."/>
            <person name="Bayburt H."/>
            <person name="Jeon C.O."/>
        </authorList>
    </citation>
    <scope>NUCLEOTIDE SEQUENCE [LARGE SCALE GENOMIC DNA]</scope>
    <source>
        <strain evidence="1 2">G20-9</strain>
    </source>
</reference>
<protein>
    <submittedName>
        <fullName evidence="1">DUF2442 domain-containing protein</fullName>
    </submittedName>
</protein>